<protein>
    <submittedName>
        <fullName evidence="1">Uncharacterized protein</fullName>
    </submittedName>
</protein>
<organism evidence="1 2">
    <name type="scientific">Tectimicrobiota bacterium</name>
    <dbReference type="NCBI Taxonomy" id="2528274"/>
    <lineage>
        <taxon>Bacteria</taxon>
        <taxon>Pseudomonadati</taxon>
        <taxon>Nitrospinota/Tectimicrobiota group</taxon>
        <taxon>Candidatus Tectimicrobiota</taxon>
    </lineage>
</organism>
<feature type="non-terminal residue" evidence="1">
    <location>
        <position position="149"/>
    </location>
</feature>
<gene>
    <name evidence="1" type="ORF">HYY65_12525</name>
</gene>
<name>A0A932M1T7_UNCTE</name>
<sequence length="149" mass="16384">MSSLILRKLVLAFLLVVLPEALILGGVSFYAQRELVNIARQLEEISRSLEATRALNLSLAELSDPINSYLLQADPGAEVHFALLMQGVQNQLQSCGTALCHEASKRPGEMVNVISPDIARVKKLADELFSLSDPLRSPDGIEIMTRIMR</sequence>
<dbReference type="Proteomes" id="UP000741360">
    <property type="component" value="Unassembled WGS sequence"/>
</dbReference>
<proteinExistence type="predicted"/>
<comment type="caution">
    <text evidence="1">The sequence shown here is derived from an EMBL/GenBank/DDBJ whole genome shotgun (WGS) entry which is preliminary data.</text>
</comment>
<evidence type="ECO:0000313" key="2">
    <source>
        <dbReference type="Proteomes" id="UP000741360"/>
    </source>
</evidence>
<dbReference type="EMBL" id="JACPSX010000240">
    <property type="protein sequence ID" value="MBI3015849.1"/>
    <property type="molecule type" value="Genomic_DNA"/>
</dbReference>
<reference evidence="1" key="1">
    <citation type="submission" date="2020-07" db="EMBL/GenBank/DDBJ databases">
        <title>Huge and variable diversity of episymbiotic CPR bacteria and DPANN archaea in groundwater ecosystems.</title>
        <authorList>
            <person name="He C.Y."/>
            <person name="Keren R."/>
            <person name="Whittaker M."/>
            <person name="Farag I.F."/>
            <person name="Doudna J."/>
            <person name="Cate J.H.D."/>
            <person name="Banfield J.F."/>
        </authorList>
    </citation>
    <scope>NUCLEOTIDE SEQUENCE</scope>
    <source>
        <strain evidence="1">NC_groundwater_717_Ag_S-0.2um_59_8</strain>
    </source>
</reference>
<dbReference type="AlphaFoldDB" id="A0A932M1T7"/>
<accession>A0A932M1T7</accession>
<evidence type="ECO:0000313" key="1">
    <source>
        <dbReference type="EMBL" id="MBI3015849.1"/>
    </source>
</evidence>